<keyword evidence="6 7" id="KW-0472">Membrane</keyword>
<evidence type="ECO:0000313" key="9">
    <source>
        <dbReference type="EMBL" id="QVT78504.1"/>
    </source>
</evidence>
<organism evidence="9 10">
    <name type="scientific">Nocardioides aquaticus</name>
    <dbReference type="NCBI Taxonomy" id="160826"/>
    <lineage>
        <taxon>Bacteria</taxon>
        <taxon>Bacillati</taxon>
        <taxon>Actinomycetota</taxon>
        <taxon>Actinomycetes</taxon>
        <taxon>Propionibacteriales</taxon>
        <taxon>Nocardioidaceae</taxon>
        <taxon>Nocardioides</taxon>
    </lineage>
</organism>
<evidence type="ECO:0000256" key="4">
    <source>
        <dbReference type="ARBA" id="ARBA00022692"/>
    </source>
</evidence>
<protein>
    <submittedName>
        <fullName evidence="9">Transport protein MmpL9</fullName>
    </submittedName>
</protein>
<evidence type="ECO:0000256" key="1">
    <source>
        <dbReference type="ARBA" id="ARBA00004651"/>
    </source>
</evidence>
<evidence type="ECO:0000259" key="8">
    <source>
        <dbReference type="Pfam" id="PF03176"/>
    </source>
</evidence>
<feature type="transmembrane region" description="Helical" evidence="7">
    <location>
        <begin position="20"/>
        <end position="39"/>
    </location>
</feature>
<evidence type="ECO:0000256" key="3">
    <source>
        <dbReference type="ARBA" id="ARBA00022475"/>
    </source>
</evidence>
<dbReference type="RefSeq" id="WP_214058083.1">
    <property type="nucleotide sequence ID" value="NZ_CP075371.1"/>
</dbReference>
<evidence type="ECO:0000256" key="7">
    <source>
        <dbReference type="SAM" id="Phobius"/>
    </source>
</evidence>
<comment type="similarity">
    <text evidence="2">Belongs to the resistance-nodulation-cell division (RND) (TC 2.A.6) family. MmpL subfamily.</text>
</comment>
<dbReference type="PANTHER" id="PTHR33406:SF6">
    <property type="entry name" value="MEMBRANE PROTEIN YDGH-RELATED"/>
    <property type="match status" value="1"/>
</dbReference>
<evidence type="ECO:0000313" key="10">
    <source>
        <dbReference type="Proteomes" id="UP000679307"/>
    </source>
</evidence>
<dbReference type="EMBL" id="CP075371">
    <property type="protein sequence ID" value="QVT78504.1"/>
    <property type="molecule type" value="Genomic_DNA"/>
</dbReference>
<dbReference type="Pfam" id="PF03176">
    <property type="entry name" value="MMPL"/>
    <property type="match status" value="2"/>
</dbReference>
<feature type="transmembrane region" description="Helical" evidence="7">
    <location>
        <begin position="612"/>
        <end position="633"/>
    </location>
</feature>
<feature type="transmembrane region" description="Helical" evidence="7">
    <location>
        <begin position="307"/>
        <end position="325"/>
    </location>
</feature>
<keyword evidence="5 7" id="KW-1133">Transmembrane helix</keyword>
<keyword evidence="3" id="KW-1003">Cell membrane</keyword>
<dbReference type="InterPro" id="IPR050545">
    <property type="entry name" value="Mycobact_MmpL"/>
</dbReference>
<feature type="transmembrane region" description="Helical" evidence="7">
    <location>
        <begin position="251"/>
        <end position="272"/>
    </location>
</feature>
<reference evidence="9 10" key="1">
    <citation type="submission" date="2021-05" db="EMBL/GenBank/DDBJ databases">
        <title>Complete genome of Nocardioides aquaticus KCTC 9944T isolated from meromictic and hypersaline Ekho Lake, Antarctica.</title>
        <authorList>
            <person name="Hwang K."/>
            <person name="Kim K.M."/>
            <person name="Choe H."/>
        </authorList>
    </citation>
    <scope>NUCLEOTIDE SEQUENCE [LARGE SCALE GENOMIC DNA]</scope>
    <source>
        <strain evidence="9 10">KCTC 9944</strain>
    </source>
</reference>
<name>A0ABX8EDK2_9ACTN</name>
<accession>A0ABX8EDK2</accession>
<feature type="domain" description="Membrane transport protein MMPL" evidence="8">
    <location>
        <begin position="457"/>
        <end position="755"/>
    </location>
</feature>
<evidence type="ECO:0000256" key="6">
    <source>
        <dbReference type="ARBA" id="ARBA00023136"/>
    </source>
</evidence>
<gene>
    <name evidence="9" type="primary">mmpL9</name>
    <name evidence="9" type="ORF">ENKNEFLB_00881</name>
</gene>
<feature type="transmembrane region" description="Helical" evidence="7">
    <location>
        <begin position="414"/>
        <end position="434"/>
    </location>
</feature>
<feature type="transmembrane region" description="Helical" evidence="7">
    <location>
        <begin position="198"/>
        <end position="231"/>
    </location>
</feature>
<sequence length="768" mass="78855">MTPGAGGGLSGVLARGLVAGRWLVVVAWLAAVGACLAFLPAQASGGGGLSGLLSGDTPAVEAELRSVELFGFPLVARTVVVQRDPSGLSPYAQARTVVRALAVDRGRAGDVDPLLGAIPVTNTLGLFPGSRETGTTSLTYLLYGADASLGQRTRSAEDYAERFFTERDDVVGVTGSAPARSQQGAIIRDALPGVEAITLLAIVLIVGFAFRSLVAPLIALVAAGVSFVVTLRLTAYFSDLLGLASPDELEPVVIALLLGVVTDYVIFFCSSLRDQQPALLRGQGTRAEVRAASIAATTASVRRSGPIVAVAGLAVAAGTATLLAAESPFFRALGPALAFTVTVGLVVAITLVPALMAILGGLVFWPSRRPGEERRRALSGRLGAVGARWRSWTTVRTPQWPAAVIDRTTASRRAGLLVLVPCLAGLALSASLVLRLDLGVSFIGALPPGSEIRATAAQAQDGFAEGILSPTELVVEGDDVAERRGALRELGTSIARLPGVAGVLGPGSQPGPVERLLLLSDDGDAARYLVILDSDPLGADAVATTNLVQAALPGMLREAGLAGTSVALAGDSATAAYLVEQTEADLLRIALTALVANLLMLLLFLRAVVASIALLATSLLSLGATLGITSLVFDLAAPGQGLTFYVPFAAAVLLLAFASDYNIFTVGHVWEDAEGRTLRAAVRHALPSSVSAVVTAGLALGTSFALLSLVPLAPFSQLAFAVGLGIALEIVVVRLLVVPALLTVLGPRAAWPSSRFGARRRMHGPAGR</sequence>
<proteinExistence type="inferred from homology"/>
<feature type="domain" description="Membrane transport protein MMPL" evidence="8">
    <location>
        <begin position="151"/>
        <end position="402"/>
    </location>
</feature>
<evidence type="ECO:0000256" key="2">
    <source>
        <dbReference type="ARBA" id="ARBA00010157"/>
    </source>
</evidence>
<dbReference type="PANTHER" id="PTHR33406">
    <property type="entry name" value="MEMBRANE PROTEIN MJ1562-RELATED"/>
    <property type="match status" value="1"/>
</dbReference>
<feature type="transmembrane region" description="Helical" evidence="7">
    <location>
        <begin position="645"/>
        <end position="664"/>
    </location>
</feature>
<dbReference type="SUPFAM" id="SSF82866">
    <property type="entry name" value="Multidrug efflux transporter AcrB transmembrane domain"/>
    <property type="match status" value="2"/>
</dbReference>
<evidence type="ECO:0000256" key="5">
    <source>
        <dbReference type="ARBA" id="ARBA00022989"/>
    </source>
</evidence>
<feature type="transmembrane region" description="Helical" evidence="7">
    <location>
        <begin position="337"/>
        <end position="365"/>
    </location>
</feature>
<keyword evidence="10" id="KW-1185">Reference proteome</keyword>
<comment type="subcellular location">
    <subcellularLocation>
        <location evidence="1">Cell membrane</location>
        <topology evidence="1">Multi-pass membrane protein</topology>
    </subcellularLocation>
</comment>
<dbReference type="Proteomes" id="UP000679307">
    <property type="component" value="Chromosome"/>
</dbReference>
<dbReference type="Gene3D" id="1.20.1640.10">
    <property type="entry name" value="Multidrug efflux transporter AcrB transmembrane domain"/>
    <property type="match status" value="2"/>
</dbReference>
<feature type="transmembrane region" description="Helical" evidence="7">
    <location>
        <begin position="685"/>
        <end position="706"/>
    </location>
</feature>
<dbReference type="InterPro" id="IPR004869">
    <property type="entry name" value="MMPL_dom"/>
</dbReference>
<feature type="transmembrane region" description="Helical" evidence="7">
    <location>
        <begin position="586"/>
        <end position="605"/>
    </location>
</feature>
<keyword evidence="4 7" id="KW-0812">Transmembrane</keyword>
<feature type="transmembrane region" description="Helical" evidence="7">
    <location>
        <begin position="718"/>
        <end position="745"/>
    </location>
</feature>